<evidence type="ECO:0000256" key="1">
    <source>
        <dbReference type="SAM" id="MobiDB-lite"/>
    </source>
</evidence>
<evidence type="ECO:0000259" key="2">
    <source>
        <dbReference type="PROSITE" id="PS50004"/>
    </source>
</evidence>
<feature type="region of interest" description="Disordered" evidence="1">
    <location>
        <begin position="687"/>
        <end position="722"/>
    </location>
</feature>
<proteinExistence type="predicted"/>
<dbReference type="InterPro" id="IPR002921">
    <property type="entry name" value="Fungal_lipase-type"/>
</dbReference>
<dbReference type="PROSITE" id="PS50004">
    <property type="entry name" value="C2"/>
    <property type="match status" value="1"/>
</dbReference>
<dbReference type="OMA" id="LSENHEP"/>
<protein>
    <recommendedName>
        <fullName evidence="2">C2 domain-containing protein</fullName>
    </recommendedName>
</protein>
<name>A0A0U9HIR2_KLENI</name>
<dbReference type="Gene3D" id="2.60.40.150">
    <property type="entry name" value="C2 domain"/>
    <property type="match status" value="1"/>
</dbReference>
<feature type="domain" description="C2" evidence="2">
    <location>
        <begin position="88"/>
        <end position="204"/>
    </location>
</feature>
<reference evidence="3 4" key="1">
    <citation type="journal article" date="2014" name="Nat. Commun.">
        <title>Klebsormidium flaccidum genome reveals primary factors for plant terrestrial adaptation.</title>
        <authorList>
            <person name="Hori K."/>
            <person name="Maruyama F."/>
            <person name="Fujisawa T."/>
            <person name="Togashi T."/>
            <person name="Yamamoto N."/>
            <person name="Seo M."/>
            <person name="Sato S."/>
            <person name="Yamada T."/>
            <person name="Mori H."/>
            <person name="Tajima N."/>
            <person name="Moriyama T."/>
            <person name="Ikeuchi M."/>
            <person name="Watanabe M."/>
            <person name="Wada H."/>
            <person name="Kobayashi K."/>
            <person name="Saito M."/>
            <person name="Masuda T."/>
            <person name="Sasaki-Sekimoto Y."/>
            <person name="Mashiguchi K."/>
            <person name="Awai K."/>
            <person name="Shimojima M."/>
            <person name="Masuda S."/>
            <person name="Iwai M."/>
            <person name="Nobusawa T."/>
            <person name="Narise T."/>
            <person name="Kondo S."/>
            <person name="Saito H."/>
            <person name="Sato R."/>
            <person name="Murakawa M."/>
            <person name="Ihara Y."/>
            <person name="Oshima-Yamada Y."/>
            <person name="Ohtaka K."/>
            <person name="Satoh M."/>
            <person name="Sonobe K."/>
            <person name="Ishii M."/>
            <person name="Ohtani R."/>
            <person name="Kanamori-Sato M."/>
            <person name="Honoki R."/>
            <person name="Miyazaki D."/>
            <person name="Mochizuki H."/>
            <person name="Umetsu J."/>
            <person name="Higashi K."/>
            <person name="Shibata D."/>
            <person name="Kamiya Y."/>
            <person name="Sato N."/>
            <person name="Nakamura Y."/>
            <person name="Tabata S."/>
            <person name="Ida S."/>
            <person name="Kurokawa K."/>
            <person name="Ohta H."/>
        </authorList>
    </citation>
    <scope>NUCLEOTIDE SEQUENCE [LARGE SCALE GENOMIC DNA]</scope>
    <source>
        <strain evidence="3 4">NIES-2285</strain>
    </source>
</reference>
<evidence type="ECO:0000313" key="4">
    <source>
        <dbReference type="Proteomes" id="UP000054558"/>
    </source>
</evidence>
<dbReference type="Pfam" id="PF00168">
    <property type="entry name" value="C2"/>
    <property type="match status" value="1"/>
</dbReference>
<keyword evidence="4" id="KW-1185">Reference proteome</keyword>
<dbReference type="InterPro" id="IPR000008">
    <property type="entry name" value="C2_dom"/>
</dbReference>
<feature type="compositionally biased region" description="Acidic residues" evidence="1">
    <location>
        <begin position="392"/>
        <end position="418"/>
    </location>
</feature>
<dbReference type="EMBL" id="DF237017">
    <property type="protein sequence ID" value="GAQ80987.1"/>
    <property type="molecule type" value="Genomic_DNA"/>
</dbReference>
<dbReference type="PANTHER" id="PTHR47759:SF2">
    <property type="entry name" value="TRIGLYCERIDE LIPASE"/>
    <property type="match status" value="1"/>
</dbReference>
<sequence length="921" mass="99513">MLHFSGQAQKRDIFFSCRQSAQSFFIGHRSGSPVRVKAAAQAQSIQQAEETKDNQFPFHLDTAVLLAGFAFEAYNDAEEGIQELSSCGTESIFLNEDFVKELYQGQLKVKLESASDLPGKSLTGTSDPYVVLTVGDSMVRSETMWRDLAPTWNADFSIFVSDASRQLLSVQVFDENVVGSDVLLASGSVPLDGLTDGSEQTLEVDLHTDLDDTKSAEGDSDAAGPKVLLKVRFEKINEDTVLNRTLKAKKEEEEEKVGAKELVEKVSGALRLGKEGEGEKAKLGFSTDLWGSHSERELTEGEDVEDLNDSESDDDDADVEVTSAGKKTSPNAAQNGLKGQRTGSDEKRTGSDGKRAGGGFKASVRTAEKRTGKKKPDGFSTDLWGTHSERELSEEETVEDLNDSEDNDDDDDVSDDEGAPSASVRRKEKRAKVVESARESLLESLSQAAKAGGSLKVPAGRGNGPRLGLGKALLAFATCPCPCCVAELLSDGPNTVRAVPETTVSEKGTSPQNGPENAAEVLALKHLLEVPWRERSGALWNSPKAQKEVIVEKKLEREQNEMARVFADAESAVEAWAVLASSLGKPGYVKSEFEKMVFVDHQGSDTQAAVWRDPRRKRIVVAFRGTEQTEWKDLVTDVNLTPAKFEVDGEEVRGDGEEGDIILHGGFKNAYDSVRSRLRTIVRALSEEPGLPPPGRLDTSTAGAGTGAGARSGGVKKSTGVGVQRGNDTWSLLVTGHSLGGALATLFAAEMAMAAEAEGARIGHVTMYNFGSPRVGNHAFADFYNRRVPDTWRLVNRNDVIPTVPRMLGYCHVGNALILGDKPGAPVEAEEHSTDDPDVAEADAQEDILGEVSAKDFLPKLLKGEKTLLKKVVEKELAILDAFTDGSALLQHMEDFYYKALLQMVELHIGRGVDTPQVAQA</sequence>
<dbReference type="GO" id="GO:0009507">
    <property type="term" value="C:chloroplast"/>
    <property type="evidence" value="ECO:0000318"/>
    <property type="project" value="GO_Central"/>
</dbReference>
<dbReference type="Gene3D" id="3.40.50.1820">
    <property type="entry name" value="alpha/beta hydrolase"/>
    <property type="match status" value="1"/>
</dbReference>
<dbReference type="InterPro" id="IPR029058">
    <property type="entry name" value="AB_hydrolase_fold"/>
</dbReference>
<dbReference type="InterPro" id="IPR035892">
    <property type="entry name" value="C2_domain_sf"/>
</dbReference>
<feature type="compositionally biased region" description="Basic and acidic residues" evidence="1">
    <location>
        <begin position="343"/>
        <end position="355"/>
    </location>
</feature>
<organism evidence="3 4">
    <name type="scientific">Klebsormidium nitens</name>
    <name type="common">Green alga</name>
    <name type="synonym">Ulothrix nitens</name>
    <dbReference type="NCBI Taxonomy" id="105231"/>
    <lineage>
        <taxon>Eukaryota</taxon>
        <taxon>Viridiplantae</taxon>
        <taxon>Streptophyta</taxon>
        <taxon>Klebsormidiophyceae</taxon>
        <taxon>Klebsormidiales</taxon>
        <taxon>Klebsormidiaceae</taxon>
        <taxon>Klebsormidium</taxon>
    </lineage>
</organism>
<dbReference type="CDD" id="cd00030">
    <property type="entry name" value="C2"/>
    <property type="match status" value="1"/>
</dbReference>
<feature type="compositionally biased region" description="Polar residues" evidence="1">
    <location>
        <begin position="325"/>
        <end position="334"/>
    </location>
</feature>
<gene>
    <name evidence="3" type="ORF">KFL_000680030</name>
</gene>
<dbReference type="Pfam" id="PF01764">
    <property type="entry name" value="Lipase_3"/>
    <property type="match status" value="1"/>
</dbReference>
<feature type="compositionally biased region" description="Low complexity" evidence="1">
    <location>
        <begin position="713"/>
        <end position="722"/>
    </location>
</feature>
<feature type="compositionally biased region" description="Acidic residues" evidence="1">
    <location>
        <begin position="300"/>
        <end position="319"/>
    </location>
</feature>
<dbReference type="PANTHER" id="PTHR47759">
    <property type="entry name" value="OS04G0509100 PROTEIN"/>
    <property type="match status" value="1"/>
</dbReference>
<dbReference type="GO" id="GO:0016298">
    <property type="term" value="F:lipase activity"/>
    <property type="evidence" value="ECO:0000318"/>
    <property type="project" value="GO_Central"/>
</dbReference>
<dbReference type="AlphaFoldDB" id="A0A0U9HIR2"/>
<dbReference type="Proteomes" id="UP000054558">
    <property type="component" value="Unassembled WGS sequence"/>
</dbReference>
<dbReference type="SUPFAM" id="SSF49562">
    <property type="entry name" value="C2 domain (Calcium/lipid-binding domain, CaLB)"/>
    <property type="match status" value="1"/>
</dbReference>
<dbReference type="CDD" id="cd00519">
    <property type="entry name" value="Lipase_3"/>
    <property type="match status" value="1"/>
</dbReference>
<dbReference type="SMART" id="SM00239">
    <property type="entry name" value="C2"/>
    <property type="match status" value="1"/>
</dbReference>
<dbReference type="SUPFAM" id="SSF53474">
    <property type="entry name" value="alpha/beta-Hydrolases"/>
    <property type="match status" value="1"/>
</dbReference>
<feature type="region of interest" description="Disordered" evidence="1">
    <location>
        <begin position="293"/>
        <end position="431"/>
    </location>
</feature>
<dbReference type="GO" id="GO:0016042">
    <property type="term" value="P:lipid catabolic process"/>
    <property type="evidence" value="ECO:0000318"/>
    <property type="project" value="GO_Central"/>
</dbReference>
<evidence type="ECO:0000313" key="3">
    <source>
        <dbReference type="EMBL" id="GAQ80987.1"/>
    </source>
</evidence>
<dbReference type="OrthoDB" id="438440at2759"/>
<feature type="compositionally biased region" description="Basic and acidic residues" evidence="1">
    <location>
        <begin position="366"/>
        <end position="377"/>
    </location>
</feature>
<accession>A0A0U9HIR2</accession>